<proteinExistence type="inferred from homology"/>
<dbReference type="Proteomes" id="UP000218767">
    <property type="component" value="Unassembled WGS sequence"/>
</dbReference>
<keyword evidence="6" id="KW-0479">Metal-binding</keyword>
<dbReference type="SUPFAM" id="SSF52540">
    <property type="entry name" value="P-loop containing nucleoside triphosphate hydrolases"/>
    <property type="match status" value="1"/>
</dbReference>
<evidence type="ECO:0000313" key="12">
    <source>
        <dbReference type="Proteomes" id="UP000218767"/>
    </source>
</evidence>
<dbReference type="PANTHER" id="PTHR33540:SF2">
    <property type="entry name" value="TRNA THREONYLCARBAMOYLADENOSINE BIOSYNTHESIS PROTEIN TSAE"/>
    <property type="match status" value="1"/>
</dbReference>
<keyword evidence="9" id="KW-0460">Magnesium</keyword>
<reference evidence="12" key="1">
    <citation type="submission" date="2017-08" db="EMBL/GenBank/DDBJ databases">
        <title>A dynamic microbial community with high functional redundancy inhabits the cold, oxic subseafloor aquifer.</title>
        <authorList>
            <person name="Tully B.J."/>
            <person name="Wheat C.G."/>
            <person name="Glazer B.T."/>
            <person name="Huber J.A."/>
        </authorList>
    </citation>
    <scope>NUCLEOTIDE SEQUENCE [LARGE SCALE GENOMIC DNA]</scope>
</reference>
<organism evidence="11 12">
    <name type="scientific">SAR86 cluster bacterium</name>
    <dbReference type="NCBI Taxonomy" id="2030880"/>
    <lineage>
        <taxon>Bacteria</taxon>
        <taxon>Pseudomonadati</taxon>
        <taxon>Pseudomonadota</taxon>
        <taxon>Gammaproteobacteria</taxon>
        <taxon>SAR86 cluster</taxon>
    </lineage>
</organism>
<dbReference type="GO" id="GO:0005524">
    <property type="term" value="F:ATP binding"/>
    <property type="evidence" value="ECO:0007669"/>
    <property type="project" value="UniProtKB-KW"/>
</dbReference>
<comment type="caution">
    <text evidence="11">The sequence shown here is derived from an EMBL/GenBank/DDBJ whole genome shotgun (WGS) entry which is preliminary data.</text>
</comment>
<dbReference type="PANTHER" id="PTHR33540">
    <property type="entry name" value="TRNA THREONYLCARBAMOYLADENOSINE BIOSYNTHESIS PROTEIN TSAE"/>
    <property type="match status" value="1"/>
</dbReference>
<evidence type="ECO:0000256" key="7">
    <source>
        <dbReference type="ARBA" id="ARBA00022741"/>
    </source>
</evidence>
<evidence type="ECO:0000256" key="8">
    <source>
        <dbReference type="ARBA" id="ARBA00022840"/>
    </source>
</evidence>
<evidence type="ECO:0000256" key="2">
    <source>
        <dbReference type="ARBA" id="ARBA00007599"/>
    </source>
</evidence>
<dbReference type="GO" id="GO:0005737">
    <property type="term" value="C:cytoplasm"/>
    <property type="evidence" value="ECO:0007669"/>
    <property type="project" value="UniProtKB-SubCell"/>
</dbReference>
<sequence>MRSEHQATLKDEAATLEFGARLAVATFQKVNVGELSSESRGIPHLGGMIHLQGDLGAGKTTLTRGIMRGFGYTGAVKSPTYTLVEPYEFELCNIYHFDLYRLSDPEEVAYLGTDEYFAESNLCLVEWAEKGAKWLPQADLVIDIADEGTGRRLTCQSLTEKGAIIAKRLWP</sequence>
<comment type="subcellular location">
    <subcellularLocation>
        <location evidence="1">Cytoplasm</location>
    </subcellularLocation>
</comment>
<dbReference type="AlphaFoldDB" id="A0A2A4X389"/>
<dbReference type="GO" id="GO:0002949">
    <property type="term" value="P:tRNA threonylcarbamoyladenosine modification"/>
    <property type="evidence" value="ECO:0007669"/>
    <property type="project" value="InterPro"/>
</dbReference>
<evidence type="ECO:0000313" key="11">
    <source>
        <dbReference type="EMBL" id="PCI76976.1"/>
    </source>
</evidence>
<dbReference type="GO" id="GO:0016740">
    <property type="term" value="F:transferase activity"/>
    <property type="evidence" value="ECO:0007669"/>
    <property type="project" value="UniProtKB-KW"/>
</dbReference>
<accession>A0A2A4X389</accession>
<keyword evidence="7" id="KW-0547">Nucleotide-binding</keyword>
<evidence type="ECO:0000256" key="9">
    <source>
        <dbReference type="ARBA" id="ARBA00022842"/>
    </source>
</evidence>
<dbReference type="GO" id="GO:0046872">
    <property type="term" value="F:metal ion binding"/>
    <property type="evidence" value="ECO:0007669"/>
    <property type="project" value="UniProtKB-KW"/>
</dbReference>
<evidence type="ECO:0000256" key="5">
    <source>
        <dbReference type="ARBA" id="ARBA00022694"/>
    </source>
</evidence>
<gene>
    <name evidence="11" type="ORF">COB20_09195</name>
</gene>
<evidence type="ECO:0000256" key="10">
    <source>
        <dbReference type="ARBA" id="ARBA00032441"/>
    </source>
</evidence>
<comment type="similarity">
    <text evidence="2">Belongs to the TsaE family.</text>
</comment>
<dbReference type="NCBIfam" id="TIGR00150">
    <property type="entry name" value="T6A_YjeE"/>
    <property type="match status" value="1"/>
</dbReference>
<evidence type="ECO:0000256" key="3">
    <source>
        <dbReference type="ARBA" id="ARBA00019010"/>
    </source>
</evidence>
<keyword evidence="11" id="KW-0808">Transferase</keyword>
<dbReference type="Pfam" id="PF02367">
    <property type="entry name" value="TsaE"/>
    <property type="match status" value="1"/>
</dbReference>
<dbReference type="InterPro" id="IPR027417">
    <property type="entry name" value="P-loop_NTPase"/>
</dbReference>
<dbReference type="InterPro" id="IPR003442">
    <property type="entry name" value="T6A_TsaE"/>
</dbReference>
<evidence type="ECO:0000256" key="1">
    <source>
        <dbReference type="ARBA" id="ARBA00004496"/>
    </source>
</evidence>
<name>A0A2A4X389_9GAMM</name>
<keyword evidence="4" id="KW-0963">Cytoplasm</keyword>
<dbReference type="EMBL" id="NVUL01000050">
    <property type="protein sequence ID" value="PCI76976.1"/>
    <property type="molecule type" value="Genomic_DNA"/>
</dbReference>
<keyword evidence="8" id="KW-0067">ATP-binding</keyword>
<protein>
    <recommendedName>
        <fullName evidence="3">tRNA threonylcarbamoyladenosine biosynthesis protein TsaE</fullName>
    </recommendedName>
    <alternativeName>
        <fullName evidence="10">t(6)A37 threonylcarbamoyladenosine biosynthesis protein TsaE</fullName>
    </alternativeName>
</protein>
<keyword evidence="5" id="KW-0819">tRNA processing</keyword>
<evidence type="ECO:0000256" key="4">
    <source>
        <dbReference type="ARBA" id="ARBA00022490"/>
    </source>
</evidence>
<dbReference type="Gene3D" id="3.40.50.300">
    <property type="entry name" value="P-loop containing nucleotide triphosphate hydrolases"/>
    <property type="match status" value="1"/>
</dbReference>
<evidence type="ECO:0000256" key="6">
    <source>
        <dbReference type="ARBA" id="ARBA00022723"/>
    </source>
</evidence>